<accession>W6UVR6</accession>
<keyword evidence="2" id="KW-1185">Reference proteome</keyword>
<evidence type="ECO:0000313" key="2">
    <source>
        <dbReference type="Proteomes" id="UP000019149"/>
    </source>
</evidence>
<proteinExistence type="predicted"/>
<dbReference type="RefSeq" id="XP_024355932.1">
    <property type="nucleotide sequence ID" value="XM_024489254.1"/>
</dbReference>
<gene>
    <name evidence="1" type="ORF">EGR_00005</name>
</gene>
<organism evidence="1 2">
    <name type="scientific">Echinococcus granulosus</name>
    <name type="common">Hydatid tapeworm</name>
    <dbReference type="NCBI Taxonomy" id="6210"/>
    <lineage>
        <taxon>Eukaryota</taxon>
        <taxon>Metazoa</taxon>
        <taxon>Spiralia</taxon>
        <taxon>Lophotrochozoa</taxon>
        <taxon>Platyhelminthes</taxon>
        <taxon>Cestoda</taxon>
        <taxon>Eucestoda</taxon>
        <taxon>Cyclophyllidea</taxon>
        <taxon>Taeniidae</taxon>
        <taxon>Echinococcus</taxon>
        <taxon>Echinococcus granulosus group</taxon>
    </lineage>
</organism>
<comment type="caution">
    <text evidence="1">The sequence shown here is derived from an EMBL/GenBank/DDBJ whole genome shotgun (WGS) entry which is preliminary data.</text>
</comment>
<protein>
    <submittedName>
        <fullName evidence="1">Uncharacterized protein</fullName>
    </submittedName>
</protein>
<name>W6UVR6_ECHGR</name>
<evidence type="ECO:0000313" key="1">
    <source>
        <dbReference type="EMBL" id="EUB64736.1"/>
    </source>
</evidence>
<dbReference type="KEGG" id="egl:EGR_00005"/>
<reference evidence="1 2" key="1">
    <citation type="journal article" date="2013" name="Nat. Genet.">
        <title>The genome of the hydatid tapeworm Echinococcus granulosus.</title>
        <authorList>
            <person name="Zheng H."/>
            <person name="Zhang W."/>
            <person name="Zhang L."/>
            <person name="Zhang Z."/>
            <person name="Li J."/>
            <person name="Lu G."/>
            <person name="Zhu Y."/>
            <person name="Wang Y."/>
            <person name="Huang Y."/>
            <person name="Liu J."/>
            <person name="Kang H."/>
            <person name="Chen J."/>
            <person name="Wang L."/>
            <person name="Chen A."/>
            <person name="Yu S."/>
            <person name="Gao Z."/>
            <person name="Jin L."/>
            <person name="Gu W."/>
            <person name="Wang Z."/>
            <person name="Zhao L."/>
            <person name="Shi B."/>
            <person name="Wen H."/>
            <person name="Lin R."/>
            <person name="Jones M.K."/>
            <person name="Brejova B."/>
            <person name="Vinar T."/>
            <person name="Zhao G."/>
            <person name="McManus D.P."/>
            <person name="Chen Z."/>
            <person name="Zhou Y."/>
            <person name="Wang S."/>
        </authorList>
    </citation>
    <scope>NUCLEOTIDE SEQUENCE [LARGE SCALE GENOMIC DNA]</scope>
</reference>
<dbReference type="AlphaFoldDB" id="W6UVR6"/>
<dbReference type="Proteomes" id="UP000019149">
    <property type="component" value="Unassembled WGS sequence"/>
</dbReference>
<dbReference type="EMBL" id="APAU02000001">
    <property type="protein sequence ID" value="EUB64736.1"/>
    <property type="molecule type" value="Genomic_DNA"/>
</dbReference>
<sequence>MPSVSQILFYLTYFVYFSKSAINSKALPDQLLCAQYSKWDQSNASNKVLSSDIDLHISFPRQSENCENKFGYFCASKELDWTGNGPLMWILWAALSFYKGLCLPSVSPLQIALCLPQTKWIEKVMDLMIEKGKQKRRQNVSVRGYQTFDGVINFRIQFPFAKNVSGTSSFAFLPPAKSLSNNFNKNPTILFPCSLFTEVQLSKAARLCNKIFQGF</sequence>
<dbReference type="CTD" id="36335720"/>
<dbReference type="GeneID" id="36335720"/>